<evidence type="ECO:0000256" key="6">
    <source>
        <dbReference type="ARBA" id="ARBA00023163"/>
    </source>
</evidence>
<keyword evidence="8" id="KW-1133">Transmembrane helix</keyword>
<dbReference type="Gene3D" id="3.30.565.10">
    <property type="entry name" value="Histidine kinase-like ATPase, C-terminal domain"/>
    <property type="match status" value="1"/>
</dbReference>
<keyword evidence="13" id="KW-1185">Reference proteome</keyword>
<keyword evidence="8" id="KW-0472">Membrane</keyword>
<dbReference type="SMART" id="SM00448">
    <property type="entry name" value="REC"/>
    <property type="match status" value="1"/>
</dbReference>
<dbReference type="EC" id="2.7.13.3" evidence="2"/>
<reference evidence="12" key="1">
    <citation type="submission" date="2022-04" db="EMBL/GenBank/DDBJ databases">
        <title>Hymenobacter sp. isolated from the air.</title>
        <authorList>
            <person name="Won M."/>
            <person name="Lee C.-M."/>
            <person name="Woen H.-Y."/>
            <person name="Kwon S.-W."/>
        </authorList>
    </citation>
    <scope>NUCLEOTIDE SEQUENCE</scope>
    <source>
        <strain evidence="12">5420S-77</strain>
        <plasmid evidence="12">unnamed1</plasmid>
    </source>
</reference>
<dbReference type="Pfam" id="PF00072">
    <property type="entry name" value="Response_reg"/>
    <property type="match status" value="1"/>
</dbReference>
<dbReference type="Proteomes" id="UP000830401">
    <property type="component" value="Plasmid unnamed1"/>
</dbReference>
<evidence type="ECO:0000256" key="8">
    <source>
        <dbReference type="SAM" id="Phobius"/>
    </source>
</evidence>
<feature type="modified residue" description="4-aspartylphosphate" evidence="7">
    <location>
        <position position="504"/>
    </location>
</feature>
<dbReference type="EMBL" id="CP095062">
    <property type="protein sequence ID" value="UOQ68700.1"/>
    <property type="molecule type" value="Genomic_DNA"/>
</dbReference>
<feature type="transmembrane region" description="Helical" evidence="8">
    <location>
        <begin position="124"/>
        <end position="141"/>
    </location>
</feature>
<dbReference type="CDD" id="cd17574">
    <property type="entry name" value="REC_OmpR"/>
    <property type="match status" value="1"/>
</dbReference>
<evidence type="ECO:0000256" key="1">
    <source>
        <dbReference type="ARBA" id="ARBA00000085"/>
    </source>
</evidence>
<dbReference type="InterPro" id="IPR004358">
    <property type="entry name" value="Sig_transdc_His_kin-like_C"/>
</dbReference>
<evidence type="ECO:0000259" key="11">
    <source>
        <dbReference type="PROSITE" id="PS50110"/>
    </source>
</evidence>
<dbReference type="PANTHER" id="PTHR43547">
    <property type="entry name" value="TWO-COMPONENT HISTIDINE KINASE"/>
    <property type="match status" value="1"/>
</dbReference>
<dbReference type="InterPro" id="IPR011123">
    <property type="entry name" value="Y_Y_Y"/>
</dbReference>
<dbReference type="InterPro" id="IPR003594">
    <property type="entry name" value="HATPase_dom"/>
</dbReference>
<keyword evidence="5" id="KW-0238">DNA-binding</keyword>
<dbReference type="Pfam" id="PF12833">
    <property type="entry name" value="HTH_18"/>
    <property type="match status" value="1"/>
</dbReference>
<dbReference type="Gene3D" id="1.10.287.130">
    <property type="match status" value="1"/>
</dbReference>
<keyword evidence="6" id="KW-0804">Transcription</keyword>
<dbReference type="PANTHER" id="PTHR43547:SF2">
    <property type="entry name" value="HYBRID SIGNAL TRANSDUCTION HISTIDINE KINASE C"/>
    <property type="match status" value="1"/>
</dbReference>
<dbReference type="InterPro" id="IPR036890">
    <property type="entry name" value="HATPase_C_sf"/>
</dbReference>
<evidence type="ECO:0000256" key="2">
    <source>
        <dbReference type="ARBA" id="ARBA00012438"/>
    </source>
</evidence>
<dbReference type="SMART" id="SM00342">
    <property type="entry name" value="HTH_ARAC"/>
    <property type="match status" value="1"/>
</dbReference>
<dbReference type="SUPFAM" id="SSF55874">
    <property type="entry name" value="ATPase domain of HSP90 chaperone/DNA topoisomerase II/histidine kinase"/>
    <property type="match status" value="1"/>
</dbReference>
<evidence type="ECO:0000259" key="9">
    <source>
        <dbReference type="PROSITE" id="PS01124"/>
    </source>
</evidence>
<dbReference type="Gene3D" id="3.40.50.2300">
    <property type="match status" value="1"/>
</dbReference>
<dbReference type="SUPFAM" id="SSF52172">
    <property type="entry name" value="CheY-like"/>
    <property type="match status" value="1"/>
</dbReference>
<dbReference type="SMART" id="SM00387">
    <property type="entry name" value="HATPase_c"/>
    <property type="match status" value="1"/>
</dbReference>
<keyword evidence="12" id="KW-0614">Plasmid</keyword>
<evidence type="ECO:0000256" key="7">
    <source>
        <dbReference type="PROSITE-ProRule" id="PRU00169"/>
    </source>
</evidence>
<dbReference type="SMART" id="SM00388">
    <property type="entry name" value="HisKA"/>
    <property type="match status" value="1"/>
</dbReference>
<dbReference type="Pfam" id="PF02518">
    <property type="entry name" value="HATPase_c"/>
    <property type="match status" value="1"/>
</dbReference>
<organism evidence="12 13">
    <name type="scientific">Hymenobacter volaticus</name>
    <dbReference type="NCBI Taxonomy" id="2932254"/>
    <lineage>
        <taxon>Bacteria</taxon>
        <taxon>Pseudomonadati</taxon>
        <taxon>Bacteroidota</taxon>
        <taxon>Cytophagia</taxon>
        <taxon>Cytophagales</taxon>
        <taxon>Hymenobacteraceae</taxon>
        <taxon>Hymenobacter</taxon>
    </lineage>
</organism>
<evidence type="ECO:0000256" key="4">
    <source>
        <dbReference type="ARBA" id="ARBA00023015"/>
    </source>
</evidence>
<geneLocation type="plasmid" evidence="12 13">
    <name>unnamed1</name>
</geneLocation>
<dbReference type="InterPro" id="IPR005467">
    <property type="entry name" value="His_kinase_dom"/>
</dbReference>
<sequence>MRITGFRVANKTVAVGDTINGRVLLTKAFAHPQTITIRADENDFSVEFVGLNYATPKKHQYAYQLVGYNADWVAAAPGQRTASFANLPPGDYTFQVKASNGDGLWSTEPATLQLTVLPPWWKTWWAYLLYGLAVIGALLLYRHVTMAQQGLENKLALEKFRVEKEKELTDLKLSFFTNVSHELRTPLTLILGPMEELLTAANRFTGLKDNIVLMHKQTRKLLELVNQLLDFRKVEAGKVPLRATRADIVGFLTEVFLIFKLKAEERQLAYSLLVPPKAVELYFDAGKLEIVLTNLLANAFKYTKEGGSITVTAAVVGHPSNNAVFGPNVLADNYLEIKVIDKGIGMQPAELAHIFDAYYQASQTETLRMMGTGIGLSLVKQFVERHGGEITVASEVNQGATFTVRLPFGRAHLNSTDFGPETTACEQHLSVLASGTALATDHHADSMECAFTTPPRLLIVEDNTDLRQYLEQLFDSEFEVTVAADGVEGWEKAQALLPDFVLSDIMMPQSDGLELCQKIKQHPKTLHIPVLLLTARTAAVHELEGMENGADDYISKPFNPKILHAKVSAVLRNRAKLREFYERQILLEPTKVVIPEADKLFLEQAMKVVENNLADPEFNVQVLLREMGMSQSFLYRRVKSITGQSVVEFIRDVRLKRAAQLLASTQLRISDVAYQVGIQDLKHFRTMFQKLYGMSPSEYAKQHRGGEQVGLVVH</sequence>
<dbReference type="InterPro" id="IPR018060">
    <property type="entry name" value="HTH_AraC"/>
</dbReference>
<protein>
    <recommendedName>
        <fullName evidence="2">histidine kinase</fullName>
        <ecNumber evidence="2">2.7.13.3</ecNumber>
    </recommendedName>
</protein>
<dbReference type="InterPro" id="IPR018062">
    <property type="entry name" value="HTH_AraC-typ_CS"/>
</dbReference>
<dbReference type="InterPro" id="IPR001789">
    <property type="entry name" value="Sig_transdc_resp-reg_receiver"/>
</dbReference>
<dbReference type="SUPFAM" id="SSF46689">
    <property type="entry name" value="Homeodomain-like"/>
    <property type="match status" value="1"/>
</dbReference>
<dbReference type="CDD" id="cd00082">
    <property type="entry name" value="HisKA"/>
    <property type="match status" value="1"/>
</dbReference>
<feature type="domain" description="Response regulatory" evidence="11">
    <location>
        <begin position="456"/>
        <end position="571"/>
    </location>
</feature>
<dbReference type="Pfam" id="PF07495">
    <property type="entry name" value="Y_Y_Y"/>
    <property type="match status" value="1"/>
</dbReference>
<evidence type="ECO:0000256" key="5">
    <source>
        <dbReference type="ARBA" id="ARBA00023125"/>
    </source>
</evidence>
<dbReference type="InterPro" id="IPR036097">
    <property type="entry name" value="HisK_dim/P_sf"/>
</dbReference>
<dbReference type="SUPFAM" id="SSF47384">
    <property type="entry name" value="Homodimeric domain of signal transducing histidine kinase"/>
    <property type="match status" value="1"/>
</dbReference>
<feature type="domain" description="HTH araC/xylS-type" evidence="9">
    <location>
        <begin position="603"/>
        <end position="702"/>
    </location>
</feature>
<dbReference type="RefSeq" id="WP_245126164.1">
    <property type="nucleotide sequence ID" value="NZ_CP095062.1"/>
</dbReference>
<evidence type="ECO:0000256" key="3">
    <source>
        <dbReference type="ARBA" id="ARBA00022553"/>
    </source>
</evidence>
<dbReference type="Gene3D" id="1.10.10.60">
    <property type="entry name" value="Homeodomain-like"/>
    <property type="match status" value="1"/>
</dbReference>
<dbReference type="Gene3D" id="2.60.40.10">
    <property type="entry name" value="Immunoglobulins"/>
    <property type="match status" value="1"/>
</dbReference>
<dbReference type="PROSITE" id="PS00041">
    <property type="entry name" value="HTH_ARAC_FAMILY_1"/>
    <property type="match status" value="1"/>
</dbReference>
<dbReference type="InterPro" id="IPR013783">
    <property type="entry name" value="Ig-like_fold"/>
</dbReference>
<dbReference type="PRINTS" id="PR00344">
    <property type="entry name" value="BCTRLSENSOR"/>
</dbReference>
<keyword evidence="3 7" id="KW-0597">Phosphoprotein</keyword>
<dbReference type="PROSITE" id="PS50109">
    <property type="entry name" value="HIS_KIN"/>
    <property type="match status" value="1"/>
</dbReference>
<proteinExistence type="predicted"/>
<dbReference type="PROSITE" id="PS01124">
    <property type="entry name" value="HTH_ARAC_FAMILY_2"/>
    <property type="match status" value="1"/>
</dbReference>
<dbReference type="InterPro" id="IPR009057">
    <property type="entry name" value="Homeodomain-like_sf"/>
</dbReference>
<evidence type="ECO:0000313" key="12">
    <source>
        <dbReference type="EMBL" id="UOQ68700.1"/>
    </source>
</evidence>
<accession>A0ABY4GCQ3</accession>
<evidence type="ECO:0000259" key="10">
    <source>
        <dbReference type="PROSITE" id="PS50109"/>
    </source>
</evidence>
<evidence type="ECO:0000313" key="13">
    <source>
        <dbReference type="Proteomes" id="UP000830401"/>
    </source>
</evidence>
<feature type="domain" description="Histidine kinase" evidence="10">
    <location>
        <begin position="178"/>
        <end position="410"/>
    </location>
</feature>
<name>A0ABY4GCQ3_9BACT</name>
<dbReference type="CDD" id="cd00146">
    <property type="entry name" value="PKD"/>
    <property type="match status" value="1"/>
</dbReference>
<comment type="catalytic activity">
    <reaction evidence="1">
        <text>ATP + protein L-histidine = ADP + protein N-phospho-L-histidine.</text>
        <dbReference type="EC" id="2.7.13.3"/>
    </reaction>
</comment>
<dbReference type="PROSITE" id="PS50110">
    <property type="entry name" value="RESPONSE_REGULATORY"/>
    <property type="match status" value="1"/>
</dbReference>
<dbReference type="Pfam" id="PF00512">
    <property type="entry name" value="HisKA"/>
    <property type="match status" value="1"/>
</dbReference>
<dbReference type="InterPro" id="IPR003661">
    <property type="entry name" value="HisK_dim/P_dom"/>
</dbReference>
<gene>
    <name evidence="12" type="ORF">MUN86_23590</name>
</gene>
<keyword evidence="8" id="KW-0812">Transmembrane</keyword>
<dbReference type="InterPro" id="IPR011006">
    <property type="entry name" value="CheY-like_superfamily"/>
</dbReference>
<keyword evidence="4" id="KW-0805">Transcription regulation</keyword>